<reference evidence="6 7" key="1">
    <citation type="submission" date="2024-04" db="EMBL/GenBank/DDBJ databases">
        <title>Draft genome sequence of Sessilibacter corallicola NBRC 116591.</title>
        <authorList>
            <person name="Miyakawa T."/>
            <person name="Kusuya Y."/>
            <person name="Miura T."/>
        </authorList>
    </citation>
    <scope>NUCLEOTIDE SEQUENCE [LARGE SCALE GENOMIC DNA]</scope>
    <source>
        <strain evidence="6 7">KU-00831-HH</strain>
    </source>
</reference>
<dbReference type="Proteomes" id="UP001465153">
    <property type="component" value="Unassembled WGS sequence"/>
</dbReference>
<dbReference type="PRINTS" id="PR00039">
    <property type="entry name" value="HTHLYSR"/>
</dbReference>
<organism evidence="6 7">
    <name type="scientific">Sessilibacter corallicola</name>
    <dbReference type="NCBI Taxonomy" id="2904075"/>
    <lineage>
        <taxon>Bacteria</taxon>
        <taxon>Pseudomonadati</taxon>
        <taxon>Pseudomonadota</taxon>
        <taxon>Gammaproteobacteria</taxon>
        <taxon>Cellvibrionales</taxon>
        <taxon>Cellvibrionaceae</taxon>
        <taxon>Sessilibacter</taxon>
    </lineage>
</organism>
<dbReference type="InterPro" id="IPR036390">
    <property type="entry name" value="WH_DNA-bd_sf"/>
</dbReference>
<dbReference type="EMBL" id="BAABWN010000004">
    <property type="protein sequence ID" value="GAA6167602.1"/>
    <property type="molecule type" value="Genomic_DNA"/>
</dbReference>
<evidence type="ECO:0000256" key="2">
    <source>
        <dbReference type="ARBA" id="ARBA00023015"/>
    </source>
</evidence>
<dbReference type="PANTHER" id="PTHR30537">
    <property type="entry name" value="HTH-TYPE TRANSCRIPTIONAL REGULATOR"/>
    <property type="match status" value="1"/>
</dbReference>
<dbReference type="SUPFAM" id="SSF53850">
    <property type="entry name" value="Periplasmic binding protein-like II"/>
    <property type="match status" value="1"/>
</dbReference>
<feature type="domain" description="HTH lysR-type" evidence="5">
    <location>
        <begin position="1"/>
        <end position="59"/>
    </location>
</feature>
<dbReference type="PROSITE" id="PS50931">
    <property type="entry name" value="HTH_LYSR"/>
    <property type="match status" value="1"/>
</dbReference>
<comment type="caution">
    <text evidence="6">The sequence shown here is derived from an EMBL/GenBank/DDBJ whole genome shotgun (WGS) entry which is preliminary data.</text>
</comment>
<evidence type="ECO:0000256" key="3">
    <source>
        <dbReference type="ARBA" id="ARBA00023125"/>
    </source>
</evidence>
<keyword evidence="4" id="KW-0804">Transcription</keyword>
<gene>
    <name evidence="6" type="ORF">NBRC116591_14120</name>
</gene>
<evidence type="ECO:0000256" key="4">
    <source>
        <dbReference type="ARBA" id="ARBA00023163"/>
    </source>
</evidence>
<proteinExistence type="inferred from homology"/>
<evidence type="ECO:0000256" key="1">
    <source>
        <dbReference type="ARBA" id="ARBA00009437"/>
    </source>
</evidence>
<comment type="similarity">
    <text evidence="1">Belongs to the LysR transcriptional regulatory family.</text>
</comment>
<dbReference type="InterPro" id="IPR058163">
    <property type="entry name" value="LysR-type_TF_proteobact-type"/>
</dbReference>
<keyword evidence="3" id="KW-0238">DNA-binding</keyword>
<evidence type="ECO:0000313" key="6">
    <source>
        <dbReference type="EMBL" id="GAA6167602.1"/>
    </source>
</evidence>
<dbReference type="PANTHER" id="PTHR30537:SF10">
    <property type="entry name" value="TRANSCRIPTIONAL REGULATOR-RELATED"/>
    <property type="match status" value="1"/>
</dbReference>
<sequence length="291" mass="33031">MSRWETIEAFVAVVENGSFSKAADKLEVSKSHISRQISQLENRLDVQLLNRTTRVISLTDIGQSFFPTCKEILATLEDAERALIDQQQKPRGLLRISAAGLFGEDFVAPAAIQFMQKYPDIKIDMDFSNRVVDVISEGYDIAIRAGRLQDSSLIARRIAPRRLVVCASPKYYEKKGKPNNIHTLTNHNCLMGTLHTWRFKENQRHIDLRLSGSWQSNNGRALVHAALEGLGLVQLPLFYVEKYLNQGLLETVLEDNNPTDTGTWAVYPSSRHLSQKVRLFINFLVEEFSKI</sequence>
<dbReference type="SUPFAM" id="SSF46785">
    <property type="entry name" value="Winged helix' DNA-binding domain"/>
    <property type="match status" value="1"/>
</dbReference>
<dbReference type="InterPro" id="IPR036388">
    <property type="entry name" value="WH-like_DNA-bd_sf"/>
</dbReference>
<protein>
    <submittedName>
        <fullName evidence="6">LysR family transcriptional regulator</fullName>
    </submittedName>
</protein>
<keyword evidence="7" id="KW-1185">Reference proteome</keyword>
<keyword evidence="2" id="KW-0805">Transcription regulation</keyword>
<dbReference type="Pfam" id="PF03466">
    <property type="entry name" value="LysR_substrate"/>
    <property type="match status" value="1"/>
</dbReference>
<name>A0ABQ0A7G9_9GAMM</name>
<dbReference type="Gene3D" id="3.40.190.290">
    <property type="match status" value="1"/>
</dbReference>
<dbReference type="InterPro" id="IPR005119">
    <property type="entry name" value="LysR_subst-bd"/>
</dbReference>
<evidence type="ECO:0000313" key="7">
    <source>
        <dbReference type="Proteomes" id="UP001465153"/>
    </source>
</evidence>
<accession>A0ABQ0A7G9</accession>
<dbReference type="Gene3D" id="1.10.10.10">
    <property type="entry name" value="Winged helix-like DNA-binding domain superfamily/Winged helix DNA-binding domain"/>
    <property type="match status" value="1"/>
</dbReference>
<evidence type="ECO:0000259" key="5">
    <source>
        <dbReference type="PROSITE" id="PS50931"/>
    </source>
</evidence>
<dbReference type="Pfam" id="PF00126">
    <property type="entry name" value="HTH_1"/>
    <property type="match status" value="1"/>
</dbReference>
<dbReference type="InterPro" id="IPR000847">
    <property type="entry name" value="LysR_HTH_N"/>
</dbReference>
<dbReference type="RefSeq" id="WP_233088840.1">
    <property type="nucleotide sequence ID" value="NZ_BAABWN010000004.1"/>
</dbReference>